<keyword evidence="3" id="KW-1185">Reference proteome</keyword>
<dbReference type="AlphaFoldDB" id="A0A8J4UEN1"/>
<feature type="compositionally biased region" description="Polar residues" evidence="1">
    <location>
        <begin position="444"/>
        <end position="457"/>
    </location>
</feature>
<feature type="region of interest" description="Disordered" evidence="1">
    <location>
        <begin position="662"/>
        <end position="691"/>
    </location>
</feature>
<evidence type="ECO:0000313" key="3">
    <source>
        <dbReference type="Proteomes" id="UP000727407"/>
    </source>
</evidence>
<organism evidence="2 3">
    <name type="scientific">Clarias magur</name>
    <name type="common">Asian catfish</name>
    <name type="synonym">Macropteronotus magur</name>
    <dbReference type="NCBI Taxonomy" id="1594786"/>
    <lineage>
        <taxon>Eukaryota</taxon>
        <taxon>Metazoa</taxon>
        <taxon>Chordata</taxon>
        <taxon>Craniata</taxon>
        <taxon>Vertebrata</taxon>
        <taxon>Euteleostomi</taxon>
        <taxon>Actinopterygii</taxon>
        <taxon>Neopterygii</taxon>
        <taxon>Teleostei</taxon>
        <taxon>Ostariophysi</taxon>
        <taxon>Siluriformes</taxon>
        <taxon>Clariidae</taxon>
        <taxon>Clarias</taxon>
    </lineage>
</organism>
<feature type="compositionally biased region" description="Low complexity" evidence="1">
    <location>
        <begin position="910"/>
        <end position="925"/>
    </location>
</feature>
<feature type="non-terminal residue" evidence="2">
    <location>
        <position position="1"/>
    </location>
</feature>
<reference evidence="2" key="1">
    <citation type="submission" date="2020-07" db="EMBL/GenBank/DDBJ databases">
        <title>Clarias magur genome sequencing, assembly and annotation.</title>
        <authorList>
            <person name="Kushwaha B."/>
            <person name="Kumar R."/>
            <person name="Das P."/>
            <person name="Joshi C.G."/>
            <person name="Kumar D."/>
            <person name="Nagpure N.S."/>
            <person name="Pandey M."/>
            <person name="Agarwal S."/>
            <person name="Srivastava S."/>
            <person name="Singh M."/>
            <person name="Sahoo L."/>
            <person name="Jayasankar P."/>
            <person name="Meher P.K."/>
            <person name="Koringa P.G."/>
            <person name="Iquebal M.A."/>
            <person name="Das S.P."/>
            <person name="Bit A."/>
            <person name="Patnaik S."/>
            <person name="Patel N."/>
            <person name="Shah T.M."/>
            <person name="Hinsu A."/>
            <person name="Jena J.K."/>
        </authorList>
    </citation>
    <scope>NUCLEOTIDE SEQUENCE</scope>
    <source>
        <strain evidence="2">CIFAMagur01</strain>
        <tissue evidence="2">Testis</tissue>
    </source>
</reference>
<name>A0A8J4UEN1_CLAMG</name>
<feature type="region of interest" description="Disordered" evidence="1">
    <location>
        <begin position="1013"/>
        <end position="1044"/>
    </location>
</feature>
<feature type="region of interest" description="Disordered" evidence="1">
    <location>
        <begin position="740"/>
        <end position="773"/>
    </location>
</feature>
<sequence length="1044" mass="110530">FYLLSIALDFCGYTNGFNVWNRTSILDWQAGRSNVTWSKNFQLATPGQLLELPSRKGPKGNDGRGNFGNPMLTSEVQPGQHDSSFVQSSGGVAQIKQILNAYGQTASSHQPNDAPQPSQLYWNEFIKPGNCGHLPSQHWPAKNLPGFQSPSSSQPAGTINQVSDSWAQSPYQPNSIPVSADIMSSSLVQSSGALTWLQNASSRKYLTSQSIPSSSQSVVTTNQISESQTHLPYQSSCTDTTTSQSDSTAQPQGSNRTKSSETAKWYRVLQGKMIPSSLKVLGFQTPLYQTSSPTPFSAGQSAFTFQAQGPSPSTPFQGQALSWHVSQDQSIPSSQAVVTTNPIQSYQPSLPTQALAGQSAISQEQPLNVSAAYPLQASGWYTISQGWKIPSQVSGFQAPSYQPGTATQGSLGQPASPVQSIGDSTLYQALASPGQSIPSSSQSVITTGQVTDAQAQSSQPSTTWALAGQSSSQDQFLQASAAYPLQTSGWYTTSQGQKIPSSSQVSGFQAQSIQPSTTTQVLSGQSVAQDQSLQASNVSQTSGWYTMLIGKMIPTSQVSSSTRGLPVSTAPLQPLDASTQYQMQGSSRYISQNQSNPLSSQSVVTTNQISGIKSQAPYWDNTTWTTASQSNSLSQSQGSYMTESSGNAKWYSVVQGQIMPSSSGLQVQSSQPSTATQVLPGQSAASPVQSMGDSKLYQALTSGRYLTSLGQNIPPSLQAVATTNQTSGFQDIYWPNTPVSTSQAMSLPQSSSASQLFQGQTSGMSSISQDQSIPFSSQSVDTLSQITQSQTQSSLQDSTTKQILVGQSAIAQDASLQASYPPQTSGWYTILQGQIPSPSQGSGFQAQSLYQPSSTTQVTPGQSVSSQSMGASALYQALTSGSYPTSLQPMATTNQISGFQNTYWSNTPVSSSQTISLPQSSSASQLFQGQTSGMSSISQDQSIPSSQSVDTLSQITQSQTQSSFQPSTTTQVLTGQSALAPAQSLRNSPLCSSQTPSWYTTLQGKLIPSSQMSDFQTALQQPSTTSQSAASSQAQSMHDSLLYQ</sequence>
<dbReference type="OrthoDB" id="8986014at2759"/>
<evidence type="ECO:0000313" key="2">
    <source>
        <dbReference type="EMBL" id="KAF5897684.1"/>
    </source>
</evidence>
<feature type="compositionally biased region" description="Polar residues" evidence="1">
    <location>
        <begin position="249"/>
        <end position="261"/>
    </location>
</feature>
<feature type="region of interest" description="Disordered" evidence="1">
    <location>
        <begin position="432"/>
        <end position="457"/>
    </location>
</feature>
<comment type="caution">
    <text evidence="2">The sequence shown here is derived from an EMBL/GenBank/DDBJ whole genome shotgun (WGS) entry which is preliminary data.</text>
</comment>
<feature type="region of interest" description="Disordered" evidence="1">
    <location>
        <begin position="50"/>
        <end position="86"/>
    </location>
</feature>
<feature type="region of interest" description="Disordered" evidence="1">
    <location>
        <begin position="910"/>
        <end position="969"/>
    </location>
</feature>
<accession>A0A8J4UEN1</accession>
<dbReference type="EMBL" id="QNUK01000225">
    <property type="protein sequence ID" value="KAF5897684.1"/>
    <property type="molecule type" value="Genomic_DNA"/>
</dbReference>
<dbReference type="Proteomes" id="UP000727407">
    <property type="component" value="Unassembled WGS sequence"/>
</dbReference>
<proteinExistence type="predicted"/>
<feature type="compositionally biased region" description="Low complexity" evidence="1">
    <location>
        <begin position="432"/>
        <end position="443"/>
    </location>
</feature>
<feature type="compositionally biased region" description="Polar residues" evidence="1">
    <location>
        <begin position="71"/>
        <end position="86"/>
    </location>
</feature>
<feature type="region of interest" description="Disordered" evidence="1">
    <location>
        <begin position="209"/>
        <end position="261"/>
    </location>
</feature>
<protein>
    <submittedName>
        <fullName evidence="2">Serine-rich protein</fullName>
    </submittedName>
</protein>
<feature type="region of interest" description="Disordered" evidence="1">
    <location>
        <begin position="838"/>
        <end position="865"/>
    </location>
</feature>
<feature type="compositionally biased region" description="Polar residues" evidence="1">
    <location>
        <begin position="146"/>
        <end position="160"/>
    </location>
</feature>
<feature type="compositionally biased region" description="Low complexity" evidence="1">
    <location>
        <begin position="935"/>
        <end position="969"/>
    </location>
</feature>
<feature type="compositionally biased region" description="Low complexity" evidence="1">
    <location>
        <begin position="1016"/>
        <end position="1036"/>
    </location>
</feature>
<gene>
    <name evidence="2" type="ORF">DAT39_012614</name>
</gene>
<feature type="compositionally biased region" description="Low complexity" evidence="1">
    <location>
        <begin position="234"/>
        <end position="248"/>
    </location>
</feature>
<feature type="compositionally biased region" description="Polar residues" evidence="1">
    <location>
        <begin position="218"/>
        <end position="233"/>
    </location>
</feature>
<feature type="region of interest" description="Disordered" evidence="1">
    <location>
        <begin position="136"/>
        <end position="160"/>
    </location>
</feature>
<evidence type="ECO:0000256" key="1">
    <source>
        <dbReference type="SAM" id="MobiDB-lite"/>
    </source>
</evidence>
<feature type="non-terminal residue" evidence="2">
    <location>
        <position position="1044"/>
    </location>
</feature>